<sequence>MGKADDTRRRILEAATAEFVAHGLAGARVDRIAANARINKAQLYHYVGNKEALYDAAVAQLVSSMLGRVPLTVDDLPGYATRLYDAYLADESLVRLLTWTRLETRRSGQLFTAPHHDGPALAKLYEAQAAGVLVDDIEVEDLWSMLIALAGSWAQASLTLTADADEPAEVHARRRRALAAAVGRAFVG</sequence>
<dbReference type="InterPro" id="IPR041467">
    <property type="entry name" value="Sco4008_C"/>
</dbReference>
<evidence type="ECO:0000313" key="5">
    <source>
        <dbReference type="Proteomes" id="UP000649289"/>
    </source>
</evidence>
<comment type="caution">
    <text evidence="4">The sequence shown here is derived from an EMBL/GenBank/DDBJ whole genome shotgun (WGS) entry which is preliminary data.</text>
</comment>
<dbReference type="RefSeq" id="WP_191198512.1">
    <property type="nucleotide sequence ID" value="NZ_BAAAPA010000003.1"/>
</dbReference>
<dbReference type="SUPFAM" id="SSF46689">
    <property type="entry name" value="Homeodomain-like"/>
    <property type="match status" value="1"/>
</dbReference>
<dbReference type="PROSITE" id="PS50977">
    <property type="entry name" value="HTH_TETR_2"/>
    <property type="match status" value="1"/>
</dbReference>
<dbReference type="InterPro" id="IPR036271">
    <property type="entry name" value="Tet_transcr_reg_TetR-rel_C_sf"/>
</dbReference>
<keyword evidence="1 2" id="KW-0238">DNA-binding</keyword>
<dbReference type="InterPro" id="IPR009057">
    <property type="entry name" value="Homeodomain-like_sf"/>
</dbReference>
<keyword evidence="5" id="KW-1185">Reference proteome</keyword>
<feature type="DNA-binding region" description="H-T-H motif" evidence="2">
    <location>
        <begin position="28"/>
        <end position="47"/>
    </location>
</feature>
<proteinExistence type="predicted"/>
<evidence type="ECO:0000313" key="4">
    <source>
        <dbReference type="EMBL" id="MBD3914191.1"/>
    </source>
</evidence>
<dbReference type="Pfam" id="PF17926">
    <property type="entry name" value="TetR_C_21"/>
    <property type="match status" value="1"/>
</dbReference>
<reference evidence="4 5" key="1">
    <citation type="submission" date="2020-09" db="EMBL/GenBank/DDBJ databases">
        <title>novel species in genus Nocardioides.</title>
        <authorList>
            <person name="Zhang G."/>
        </authorList>
    </citation>
    <scope>NUCLEOTIDE SEQUENCE [LARGE SCALE GENOMIC DNA]</scope>
    <source>
        <strain evidence="4 5">19197</strain>
    </source>
</reference>
<dbReference type="Gene3D" id="1.10.357.10">
    <property type="entry name" value="Tetracycline Repressor, domain 2"/>
    <property type="match status" value="1"/>
</dbReference>
<gene>
    <name evidence="4" type="ORF">IEZ25_06155</name>
</gene>
<evidence type="ECO:0000256" key="1">
    <source>
        <dbReference type="ARBA" id="ARBA00023125"/>
    </source>
</evidence>
<organism evidence="4 5">
    <name type="scientific">Nocardioides hwasunensis</name>
    <dbReference type="NCBI Taxonomy" id="397258"/>
    <lineage>
        <taxon>Bacteria</taxon>
        <taxon>Bacillati</taxon>
        <taxon>Actinomycetota</taxon>
        <taxon>Actinomycetes</taxon>
        <taxon>Propionibacteriales</taxon>
        <taxon>Nocardioidaceae</taxon>
        <taxon>Nocardioides</taxon>
    </lineage>
</organism>
<dbReference type="PANTHER" id="PTHR30328">
    <property type="entry name" value="TRANSCRIPTIONAL REPRESSOR"/>
    <property type="match status" value="1"/>
</dbReference>
<dbReference type="PRINTS" id="PR00455">
    <property type="entry name" value="HTHTETR"/>
</dbReference>
<dbReference type="Proteomes" id="UP000649289">
    <property type="component" value="Unassembled WGS sequence"/>
</dbReference>
<dbReference type="Pfam" id="PF00440">
    <property type="entry name" value="TetR_N"/>
    <property type="match status" value="1"/>
</dbReference>
<dbReference type="InterPro" id="IPR001647">
    <property type="entry name" value="HTH_TetR"/>
</dbReference>
<evidence type="ECO:0000256" key="2">
    <source>
        <dbReference type="PROSITE-ProRule" id="PRU00335"/>
    </source>
</evidence>
<dbReference type="SUPFAM" id="SSF48498">
    <property type="entry name" value="Tetracyclin repressor-like, C-terminal domain"/>
    <property type="match status" value="1"/>
</dbReference>
<accession>A0ABR8MFZ7</accession>
<name>A0ABR8MFZ7_9ACTN</name>
<dbReference type="PANTHER" id="PTHR30328:SF54">
    <property type="entry name" value="HTH-TYPE TRANSCRIPTIONAL REPRESSOR SCO4008"/>
    <property type="match status" value="1"/>
</dbReference>
<dbReference type="InterPro" id="IPR050109">
    <property type="entry name" value="HTH-type_TetR-like_transc_reg"/>
</dbReference>
<feature type="domain" description="HTH tetR-type" evidence="3">
    <location>
        <begin position="5"/>
        <end position="65"/>
    </location>
</feature>
<dbReference type="EMBL" id="JACXYY010000002">
    <property type="protein sequence ID" value="MBD3914191.1"/>
    <property type="molecule type" value="Genomic_DNA"/>
</dbReference>
<evidence type="ECO:0000259" key="3">
    <source>
        <dbReference type="PROSITE" id="PS50977"/>
    </source>
</evidence>
<protein>
    <submittedName>
        <fullName evidence="4">TetR family transcriptional regulator</fullName>
    </submittedName>
</protein>